<dbReference type="Pfam" id="PF00072">
    <property type="entry name" value="Response_reg"/>
    <property type="match status" value="1"/>
</dbReference>
<dbReference type="PROSITE" id="PS50110">
    <property type="entry name" value="RESPONSE_REGULATORY"/>
    <property type="match status" value="1"/>
</dbReference>
<protein>
    <submittedName>
        <fullName evidence="3">Response regulator</fullName>
    </submittedName>
</protein>
<dbReference type="Proteomes" id="UP001142610">
    <property type="component" value="Unassembled WGS sequence"/>
</dbReference>
<evidence type="ECO:0000256" key="1">
    <source>
        <dbReference type="PROSITE-ProRule" id="PRU00169"/>
    </source>
</evidence>
<dbReference type="SMART" id="SM00448">
    <property type="entry name" value="REC"/>
    <property type="match status" value="1"/>
</dbReference>
<comment type="caution">
    <text evidence="3">The sequence shown here is derived from an EMBL/GenBank/DDBJ whole genome shotgun (WGS) entry which is preliminary data.</text>
</comment>
<keyword evidence="1" id="KW-0597">Phosphoprotein</keyword>
<evidence type="ECO:0000259" key="2">
    <source>
        <dbReference type="PROSITE" id="PS50110"/>
    </source>
</evidence>
<name>A0A9X2LA54_9PROT</name>
<reference evidence="3" key="1">
    <citation type="submission" date="2022-07" db="EMBL/GenBank/DDBJ databases">
        <title>Parvularcula maris sp. nov., an algicidal bacterium isolated from seawater.</title>
        <authorList>
            <person name="Li F."/>
        </authorList>
    </citation>
    <scope>NUCLEOTIDE SEQUENCE</scope>
    <source>
        <strain evidence="3">BGMRC 0090</strain>
    </source>
</reference>
<organism evidence="3 4">
    <name type="scientific">Parvularcula maris</name>
    <dbReference type="NCBI Taxonomy" id="2965077"/>
    <lineage>
        <taxon>Bacteria</taxon>
        <taxon>Pseudomonadati</taxon>
        <taxon>Pseudomonadota</taxon>
        <taxon>Alphaproteobacteria</taxon>
        <taxon>Parvularculales</taxon>
        <taxon>Parvularculaceae</taxon>
        <taxon>Parvularcula</taxon>
    </lineage>
</organism>
<dbReference type="RefSeq" id="WP_256619773.1">
    <property type="nucleotide sequence ID" value="NZ_JANIBC010000009.1"/>
</dbReference>
<proteinExistence type="predicted"/>
<dbReference type="InterPro" id="IPR011006">
    <property type="entry name" value="CheY-like_superfamily"/>
</dbReference>
<evidence type="ECO:0000313" key="3">
    <source>
        <dbReference type="EMBL" id="MCQ8185877.1"/>
    </source>
</evidence>
<evidence type="ECO:0000313" key="4">
    <source>
        <dbReference type="Proteomes" id="UP001142610"/>
    </source>
</evidence>
<dbReference type="EMBL" id="JANIBC010000009">
    <property type="protein sequence ID" value="MCQ8185877.1"/>
    <property type="molecule type" value="Genomic_DNA"/>
</dbReference>
<dbReference type="AlphaFoldDB" id="A0A9X2LA54"/>
<dbReference type="InterPro" id="IPR001789">
    <property type="entry name" value="Sig_transdc_resp-reg_receiver"/>
</dbReference>
<dbReference type="SUPFAM" id="SSF52172">
    <property type="entry name" value="CheY-like"/>
    <property type="match status" value="1"/>
</dbReference>
<dbReference type="GO" id="GO:0000160">
    <property type="term" value="P:phosphorelay signal transduction system"/>
    <property type="evidence" value="ECO:0007669"/>
    <property type="project" value="InterPro"/>
</dbReference>
<dbReference type="Gene3D" id="3.40.50.2300">
    <property type="match status" value="1"/>
</dbReference>
<sequence>MDHNHTVMIVEDEALIGLDLARSLQKADYDVAGPFETSAEANKWLEQSAPVCALLDVNLGDGSNSFELAARLAASNIPFGFLTGYAASKGHIDQQFNDVPKLSKPCRPEEVVAMVRALSVRHS</sequence>
<keyword evidence="4" id="KW-1185">Reference proteome</keyword>
<accession>A0A9X2LA54</accession>
<feature type="modified residue" description="4-aspartylphosphate" evidence="1">
    <location>
        <position position="56"/>
    </location>
</feature>
<feature type="domain" description="Response regulatory" evidence="2">
    <location>
        <begin position="6"/>
        <end position="119"/>
    </location>
</feature>
<gene>
    <name evidence="3" type="ORF">NOG11_10790</name>
</gene>